<dbReference type="EMBL" id="FMKA01000012">
    <property type="protein sequence ID" value="SCP97577.1"/>
    <property type="molecule type" value="Genomic_DNA"/>
</dbReference>
<keyword evidence="1" id="KW-0812">Transmembrane</keyword>
<dbReference type="Proteomes" id="UP000199315">
    <property type="component" value="Unassembled WGS sequence"/>
</dbReference>
<keyword evidence="3" id="KW-1185">Reference proteome</keyword>
<evidence type="ECO:0000256" key="1">
    <source>
        <dbReference type="SAM" id="Phobius"/>
    </source>
</evidence>
<protein>
    <submittedName>
        <fullName evidence="2">Uncharacterized protein</fullName>
    </submittedName>
</protein>
<feature type="transmembrane region" description="Helical" evidence="1">
    <location>
        <begin position="12"/>
        <end position="30"/>
    </location>
</feature>
<feature type="transmembrane region" description="Helical" evidence="1">
    <location>
        <begin position="65"/>
        <end position="82"/>
    </location>
</feature>
<proteinExistence type="predicted"/>
<reference evidence="2 3" key="1">
    <citation type="submission" date="2016-09" db="EMBL/GenBank/DDBJ databases">
        <authorList>
            <person name="Capua I."/>
            <person name="De Benedictis P."/>
            <person name="Joannis T."/>
            <person name="Lombin L.H."/>
            <person name="Cattoli G."/>
        </authorList>
    </citation>
    <scope>NUCLEOTIDE SEQUENCE [LARGE SCALE GENOMIC DNA]</scope>
    <source>
        <strain evidence="2 3">GluBS11</strain>
    </source>
</reference>
<keyword evidence="1" id="KW-1133">Transmembrane helix</keyword>
<name>A0A1D3TU46_9FIRM</name>
<dbReference type="RefSeq" id="WP_091233852.1">
    <property type="nucleotide sequence ID" value="NZ_FMKA01000012.1"/>
</dbReference>
<keyword evidence="1" id="KW-0472">Membrane</keyword>
<organism evidence="2 3">
    <name type="scientific">Anaerobium acetethylicum</name>
    <dbReference type="NCBI Taxonomy" id="1619234"/>
    <lineage>
        <taxon>Bacteria</taxon>
        <taxon>Bacillati</taxon>
        <taxon>Bacillota</taxon>
        <taxon>Clostridia</taxon>
        <taxon>Lachnospirales</taxon>
        <taxon>Lachnospiraceae</taxon>
        <taxon>Anaerobium</taxon>
    </lineage>
</organism>
<sequence length="135" mass="14378">MKEILSKKTAGFYFAAFAGLIAIVSIIRYVTWASAHNAMNTIIWGALILGLAIDIVLVFYDNDYLIIAATACYSVALFQLLADSVGSFVDLFQGIVMFGDSTQVGTIVSISSLIGVSILASIIASFMKRVPDVGA</sequence>
<feature type="transmembrane region" description="Helical" evidence="1">
    <location>
        <begin position="102"/>
        <end position="127"/>
    </location>
</feature>
<dbReference type="AlphaFoldDB" id="A0A1D3TU46"/>
<dbReference type="STRING" id="1619234.SAMN05421730_10127"/>
<accession>A0A1D3TU46</accession>
<dbReference type="OrthoDB" id="2064186at2"/>
<gene>
    <name evidence="2" type="ORF">SAMN05421730_10127</name>
</gene>
<evidence type="ECO:0000313" key="2">
    <source>
        <dbReference type="EMBL" id="SCP97577.1"/>
    </source>
</evidence>
<evidence type="ECO:0000313" key="3">
    <source>
        <dbReference type="Proteomes" id="UP000199315"/>
    </source>
</evidence>
<feature type="transmembrane region" description="Helical" evidence="1">
    <location>
        <begin position="42"/>
        <end position="60"/>
    </location>
</feature>